<feature type="compositionally biased region" description="Basic and acidic residues" evidence="1">
    <location>
        <begin position="305"/>
        <end position="320"/>
    </location>
</feature>
<feature type="region of interest" description="Disordered" evidence="1">
    <location>
        <begin position="104"/>
        <end position="240"/>
    </location>
</feature>
<feature type="compositionally biased region" description="Basic and acidic residues" evidence="1">
    <location>
        <begin position="219"/>
        <end position="233"/>
    </location>
</feature>
<dbReference type="EMBL" id="JAINUG010000022">
    <property type="protein sequence ID" value="KAJ8411595.1"/>
    <property type="molecule type" value="Genomic_DNA"/>
</dbReference>
<feature type="compositionally biased region" description="Low complexity" evidence="1">
    <location>
        <begin position="415"/>
        <end position="439"/>
    </location>
</feature>
<keyword evidence="3" id="KW-1185">Reference proteome</keyword>
<sequence>MAAMQAESPLPAREVKVERTQEMKTTWVTQKKVVKETLVAMDMPPPKIAPCTIDNVEEQIQKVSVVKVTREASKPAKPTFTPGDQEAVVKAEVAAVTQVTFGKAQKIGETQKSPEPPLEPGPVTPTPPPASAVDTPCKPSPSSPTEVVKKEIKKTFEVEVTSEQPKPPLGKIQTKPVAPAMEEQGEASDDKLTQAAPESPKDDVVTKPAPPPENPVPKIPERIFSEQVTREIPKSSSEMITPESAAAVLKAEAAGTTNEVKVTTVTTVQVTMMQTASLSNGTAPSRPQGAAKMVTAAESAVSTGGEKEGPERATSMRKETPVIPVEMEKPAAPPAPAEKAQAPKEAPAPPEVTVIKRGPSPSPETVPSALITPAAAVRFQASAPTDKGKAEPAEFTEENMKQEVPELSSESKPPAAALAAAEAAAAAATAGADASTRAAQGGPPPLTPDSTSPAEHKQDRGAALHKASTERETLAATQPDLATEHDPDPDPESLDPAAMRKKIVVVEEVIEVQHLNAAQADQQQLEGQTLPTGQDPELDPADQEIDIDILTELALERTMRAEAAYGATHHPFPEQEWDHGLDEPEEKSWPNFIEGLKTIQPLSLLLSCVCDVTWVLVCDCVWEVL</sequence>
<proteinExistence type="predicted"/>
<evidence type="ECO:0000313" key="2">
    <source>
        <dbReference type="EMBL" id="KAJ8411595.1"/>
    </source>
</evidence>
<feature type="compositionally biased region" description="Pro residues" evidence="1">
    <location>
        <begin position="114"/>
        <end position="130"/>
    </location>
</feature>
<feature type="compositionally biased region" description="Basic and acidic residues" evidence="1">
    <location>
        <begin position="386"/>
        <end position="404"/>
    </location>
</feature>
<evidence type="ECO:0000256" key="1">
    <source>
        <dbReference type="SAM" id="MobiDB-lite"/>
    </source>
</evidence>
<organism evidence="2 3">
    <name type="scientific">Aldrovandia affinis</name>
    <dbReference type="NCBI Taxonomy" id="143900"/>
    <lineage>
        <taxon>Eukaryota</taxon>
        <taxon>Metazoa</taxon>
        <taxon>Chordata</taxon>
        <taxon>Craniata</taxon>
        <taxon>Vertebrata</taxon>
        <taxon>Euteleostomi</taxon>
        <taxon>Actinopterygii</taxon>
        <taxon>Neopterygii</taxon>
        <taxon>Teleostei</taxon>
        <taxon>Notacanthiformes</taxon>
        <taxon>Halosauridae</taxon>
        <taxon>Aldrovandia</taxon>
    </lineage>
</organism>
<accession>A0AAD7SZM4</accession>
<feature type="compositionally biased region" description="Basic and acidic residues" evidence="1">
    <location>
        <begin position="454"/>
        <end position="473"/>
    </location>
</feature>
<gene>
    <name evidence="2" type="ORF">AAFF_G00164030</name>
</gene>
<evidence type="ECO:0000313" key="3">
    <source>
        <dbReference type="Proteomes" id="UP001221898"/>
    </source>
</evidence>
<name>A0AAD7SZM4_9TELE</name>
<feature type="region of interest" description="Disordered" evidence="1">
    <location>
        <begin position="278"/>
        <end position="495"/>
    </location>
</feature>
<feature type="compositionally biased region" description="Basic and acidic residues" evidence="1">
    <location>
        <begin position="147"/>
        <end position="157"/>
    </location>
</feature>
<comment type="caution">
    <text evidence="2">The sequence shown here is derived from an EMBL/GenBank/DDBJ whole genome shotgun (WGS) entry which is preliminary data.</text>
</comment>
<reference evidence="2" key="1">
    <citation type="journal article" date="2023" name="Science">
        <title>Genome structures resolve the early diversification of teleost fishes.</title>
        <authorList>
            <person name="Parey E."/>
            <person name="Louis A."/>
            <person name="Montfort J."/>
            <person name="Bouchez O."/>
            <person name="Roques C."/>
            <person name="Iampietro C."/>
            <person name="Lluch J."/>
            <person name="Castinel A."/>
            <person name="Donnadieu C."/>
            <person name="Desvignes T."/>
            <person name="Floi Bucao C."/>
            <person name="Jouanno E."/>
            <person name="Wen M."/>
            <person name="Mejri S."/>
            <person name="Dirks R."/>
            <person name="Jansen H."/>
            <person name="Henkel C."/>
            <person name="Chen W.J."/>
            <person name="Zahm M."/>
            <person name="Cabau C."/>
            <person name="Klopp C."/>
            <person name="Thompson A.W."/>
            <person name="Robinson-Rechavi M."/>
            <person name="Braasch I."/>
            <person name="Lecointre G."/>
            <person name="Bobe J."/>
            <person name="Postlethwait J.H."/>
            <person name="Berthelot C."/>
            <person name="Roest Crollius H."/>
            <person name="Guiguen Y."/>
        </authorList>
    </citation>
    <scope>NUCLEOTIDE SEQUENCE</scope>
    <source>
        <strain evidence="2">NC1722</strain>
    </source>
</reference>
<dbReference type="AlphaFoldDB" id="A0AAD7SZM4"/>
<protein>
    <submittedName>
        <fullName evidence="2">Uncharacterized protein</fullName>
    </submittedName>
</protein>
<dbReference type="Proteomes" id="UP001221898">
    <property type="component" value="Unassembled WGS sequence"/>
</dbReference>
<feature type="compositionally biased region" description="Pro residues" evidence="1">
    <location>
        <begin position="208"/>
        <end position="218"/>
    </location>
</feature>